<dbReference type="Proteomes" id="UP001302126">
    <property type="component" value="Unassembled WGS sequence"/>
</dbReference>
<evidence type="ECO:0000313" key="2">
    <source>
        <dbReference type="EMBL" id="KAK4183832.1"/>
    </source>
</evidence>
<reference evidence="2" key="2">
    <citation type="submission" date="2023-05" db="EMBL/GenBank/DDBJ databases">
        <authorList>
            <consortium name="Lawrence Berkeley National Laboratory"/>
            <person name="Steindorff A."/>
            <person name="Hensen N."/>
            <person name="Bonometti L."/>
            <person name="Westerberg I."/>
            <person name="Brannstrom I.O."/>
            <person name="Guillou S."/>
            <person name="Cros-Aarteil S."/>
            <person name="Calhoun S."/>
            <person name="Haridas S."/>
            <person name="Kuo A."/>
            <person name="Mondo S."/>
            <person name="Pangilinan J."/>
            <person name="Riley R."/>
            <person name="Labutti K."/>
            <person name="Andreopoulos B."/>
            <person name="Lipzen A."/>
            <person name="Chen C."/>
            <person name="Yanf M."/>
            <person name="Daum C."/>
            <person name="Ng V."/>
            <person name="Clum A."/>
            <person name="Ohm R."/>
            <person name="Martin F."/>
            <person name="Silar P."/>
            <person name="Natvig D."/>
            <person name="Lalanne C."/>
            <person name="Gautier V."/>
            <person name="Ament-Velasquez S.L."/>
            <person name="Kruys A."/>
            <person name="Hutchinson M.I."/>
            <person name="Powell A.J."/>
            <person name="Barry K."/>
            <person name="Miller A.N."/>
            <person name="Grigoriev I.V."/>
            <person name="Debuchy R."/>
            <person name="Gladieux P."/>
            <person name="Thoren M.H."/>
            <person name="Johannesson H."/>
        </authorList>
    </citation>
    <scope>NUCLEOTIDE SEQUENCE</scope>
    <source>
        <strain evidence="2">PSN309</strain>
    </source>
</reference>
<proteinExistence type="predicted"/>
<feature type="compositionally biased region" description="Acidic residues" evidence="1">
    <location>
        <begin position="51"/>
        <end position="60"/>
    </location>
</feature>
<dbReference type="AlphaFoldDB" id="A0AAN7AFD3"/>
<gene>
    <name evidence="2" type="ORF">QBC35DRAFT_542108</name>
</gene>
<feature type="compositionally biased region" description="Basic and acidic residues" evidence="1">
    <location>
        <begin position="15"/>
        <end position="27"/>
    </location>
</feature>
<accession>A0AAN7AFD3</accession>
<feature type="region of interest" description="Disordered" evidence="1">
    <location>
        <begin position="1"/>
        <end position="34"/>
    </location>
</feature>
<dbReference type="EMBL" id="MU864521">
    <property type="protein sequence ID" value="KAK4183832.1"/>
    <property type="molecule type" value="Genomic_DNA"/>
</dbReference>
<comment type="caution">
    <text evidence="2">The sequence shown here is derived from an EMBL/GenBank/DDBJ whole genome shotgun (WGS) entry which is preliminary data.</text>
</comment>
<evidence type="ECO:0000256" key="1">
    <source>
        <dbReference type="SAM" id="MobiDB-lite"/>
    </source>
</evidence>
<feature type="compositionally biased region" description="Low complexity" evidence="1">
    <location>
        <begin position="70"/>
        <end position="99"/>
    </location>
</feature>
<keyword evidence="3" id="KW-1185">Reference proteome</keyword>
<name>A0AAN7AFD3_9PEZI</name>
<feature type="region of interest" description="Disordered" evidence="1">
    <location>
        <begin position="51"/>
        <end position="144"/>
    </location>
</feature>
<organism evidence="2 3">
    <name type="scientific">Podospora australis</name>
    <dbReference type="NCBI Taxonomy" id="1536484"/>
    <lineage>
        <taxon>Eukaryota</taxon>
        <taxon>Fungi</taxon>
        <taxon>Dikarya</taxon>
        <taxon>Ascomycota</taxon>
        <taxon>Pezizomycotina</taxon>
        <taxon>Sordariomycetes</taxon>
        <taxon>Sordariomycetidae</taxon>
        <taxon>Sordariales</taxon>
        <taxon>Podosporaceae</taxon>
        <taxon>Podospora</taxon>
    </lineage>
</organism>
<protein>
    <submittedName>
        <fullName evidence="2">Uncharacterized protein</fullName>
    </submittedName>
</protein>
<sequence length="293" mass="32201">MEDCSVIPGSSSSTADHRESFGSDNRWESSSFEPFSNMSYSTTSEASFDFDFDNSWESDSSEASKMSYGTTSDASSTSTSPSPSIPVASFPACSPAPASDLSDSIHTSKPPAASITAGPTSSLAEVTAEAPSGKSNNQPRPKKKTAGTVQIIINGWAQYPVVDRIYGEIMLTCTDLETVLRDGFPGLYWDHIRAVAPVYSVTEKDRACWKPVLEHSKAISTRHFQYTRQWSLYPSKKSTHNSSTIEEEDGVWTKVLVTLYGHHPGSLGHVALWEWLETAAVGKVFWYCRGWRR</sequence>
<evidence type="ECO:0000313" key="3">
    <source>
        <dbReference type="Proteomes" id="UP001302126"/>
    </source>
</evidence>
<reference evidence="2" key="1">
    <citation type="journal article" date="2023" name="Mol. Phylogenet. Evol.">
        <title>Genome-scale phylogeny and comparative genomics of the fungal order Sordariales.</title>
        <authorList>
            <person name="Hensen N."/>
            <person name="Bonometti L."/>
            <person name="Westerberg I."/>
            <person name="Brannstrom I.O."/>
            <person name="Guillou S."/>
            <person name="Cros-Aarteil S."/>
            <person name="Calhoun S."/>
            <person name="Haridas S."/>
            <person name="Kuo A."/>
            <person name="Mondo S."/>
            <person name="Pangilinan J."/>
            <person name="Riley R."/>
            <person name="LaButti K."/>
            <person name="Andreopoulos B."/>
            <person name="Lipzen A."/>
            <person name="Chen C."/>
            <person name="Yan M."/>
            <person name="Daum C."/>
            <person name="Ng V."/>
            <person name="Clum A."/>
            <person name="Steindorff A."/>
            <person name="Ohm R.A."/>
            <person name="Martin F."/>
            <person name="Silar P."/>
            <person name="Natvig D.O."/>
            <person name="Lalanne C."/>
            <person name="Gautier V."/>
            <person name="Ament-Velasquez S.L."/>
            <person name="Kruys A."/>
            <person name="Hutchinson M.I."/>
            <person name="Powell A.J."/>
            <person name="Barry K."/>
            <person name="Miller A.N."/>
            <person name="Grigoriev I.V."/>
            <person name="Debuchy R."/>
            <person name="Gladieux P."/>
            <person name="Hiltunen Thoren M."/>
            <person name="Johannesson H."/>
        </authorList>
    </citation>
    <scope>NUCLEOTIDE SEQUENCE</scope>
    <source>
        <strain evidence="2">PSN309</strain>
    </source>
</reference>